<feature type="region of interest" description="Disordered" evidence="10">
    <location>
        <begin position="1102"/>
        <end position="1127"/>
    </location>
</feature>
<dbReference type="GO" id="GO:0005929">
    <property type="term" value="C:cilium"/>
    <property type="evidence" value="ECO:0007669"/>
    <property type="project" value="UniProtKB-SubCell"/>
</dbReference>
<evidence type="ECO:0000256" key="8">
    <source>
        <dbReference type="ARBA" id="ARBA00024433"/>
    </source>
</evidence>
<dbReference type="InterPro" id="IPR025875">
    <property type="entry name" value="Leu-rich_rpt_4"/>
</dbReference>
<accession>A0A8J9YCJ3</accession>
<keyword evidence="4" id="KW-0433">Leucine-rich repeat</keyword>
<feature type="compositionally biased region" description="Basic and acidic residues" evidence="10">
    <location>
        <begin position="989"/>
        <end position="1009"/>
    </location>
</feature>
<reference evidence="11" key="1">
    <citation type="submission" date="2021-12" db="EMBL/GenBank/DDBJ databases">
        <authorList>
            <person name="Martin H S."/>
        </authorList>
    </citation>
    <scope>NUCLEOTIDE SEQUENCE</scope>
</reference>
<feature type="compositionally biased region" description="Polar residues" evidence="10">
    <location>
        <begin position="1251"/>
        <end position="1260"/>
    </location>
</feature>
<evidence type="ECO:0000256" key="6">
    <source>
        <dbReference type="ARBA" id="ARBA00023069"/>
    </source>
</evidence>
<evidence type="ECO:0000313" key="12">
    <source>
        <dbReference type="Proteomes" id="UP000838878"/>
    </source>
</evidence>
<dbReference type="InterPro" id="IPR018247">
    <property type="entry name" value="EF_Hand_1_Ca_BS"/>
</dbReference>
<dbReference type="PROSITE" id="PS51450">
    <property type="entry name" value="LRR"/>
    <property type="match status" value="5"/>
</dbReference>
<dbReference type="Proteomes" id="UP000838878">
    <property type="component" value="Chromosome 2"/>
</dbReference>
<name>A0A8J9YCJ3_9NEOP</name>
<feature type="compositionally biased region" description="Basic and acidic residues" evidence="10">
    <location>
        <begin position="1030"/>
        <end position="1050"/>
    </location>
</feature>
<dbReference type="InterPro" id="IPR032675">
    <property type="entry name" value="LRR_dom_sf"/>
</dbReference>
<evidence type="ECO:0000256" key="7">
    <source>
        <dbReference type="ARBA" id="ARBA00023273"/>
    </source>
</evidence>
<keyword evidence="9" id="KW-0175">Coiled coil</keyword>
<gene>
    <name evidence="11" type="ORF">BINO364_LOCUS7447</name>
</gene>
<dbReference type="Gene3D" id="3.80.10.10">
    <property type="entry name" value="Ribonuclease Inhibitor"/>
    <property type="match status" value="2"/>
</dbReference>
<feature type="coiled-coil region" evidence="9">
    <location>
        <begin position="675"/>
        <end position="702"/>
    </location>
</feature>
<feature type="compositionally biased region" description="Basic and acidic residues" evidence="10">
    <location>
        <begin position="1261"/>
        <end position="1296"/>
    </location>
</feature>
<evidence type="ECO:0000256" key="2">
    <source>
        <dbReference type="ARBA" id="ARBA00004138"/>
    </source>
</evidence>
<comment type="function">
    <text evidence="1">Cilium-specific protein required for cilia structures.</text>
</comment>
<dbReference type="Pfam" id="PF12799">
    <property type="entry name" value="LRR_4"/>
    <property type="match status" value="1"/>
</dbReference>
<feature type="compositionally biased region" description="Basic and acidic residues" evidence="10">
    <location>
        <begin position="1110"/>
        <end position="1122"/>
    </location>
</feature>
<organism evidence="11 12">
    <name type="scientific">Brenthis ino</name>
    <name type="common">lesser marbled fritillary</name>
    <dbReference type="NCBI Taxonomy" id="405034"/>
    <lineage>
        <taxon>Eukaryota</taxon>
        <taxon>Metazoa</taxon>
        <taxon>Ecdysozoa</taxon>
        <taxon>Arthropoda</taxon>
        <taxon>Hexapoda</taxon>
        <taxon>Insecta</taxon>
        <taxon>Pterygota</taxon>
        <taxon>Neoptera</taxon>
        <taxon>Endopterygota</taxon>
        <taxon>Lepidoptera</taxon>
        <taxon>Glossata</taxon>
        <taxon>Ditrysia</taxon>
        <taxon>Papilionoidea</taxon>
        <taxon>Nymphalidae</taxon>
        <taxon>Heliconiinae</taxon>
        <taxon>Argynnini</taxon>
        <taxon>Brenthis</taxon>
    </lineage>
</organism>
<dbReference type="PROSITE" id="PS00018">
    <property type="entry name" value="EF_HAND_1"/>
    <property type="match status" value="1"/>
</dbReference>
<feature type="non-terminal residue" evidence="11">
    <location>
        <position position="1734"/>
    </location>
</feature>
<evidence type="ECO:0000256" key="5">
    <source>
        <dbReference type="ARBA" id="ARBA00022737"/>
    </source>
</evidence>
<feature type="region of interest" description="Disordered" evidence="10">
    <location>
        <begin position="350"/>
        <end position="374"/>
    </location>
</feature>
<dbReference type="PANTHER" id="PTHR45973:SF9">
    <property type="entry name" value="LEUCINE-RICH REPEAT-CONTAINING PROTEIN 46"/>
    <property type="match status" value="1"/>
</dbReference>
<feature type="compositionally biased region" description="Acidic residues" evidence="10">
    <location>
        <begin position="1017"/>
        <end position="1029"/>
    </location>
</feature>
<evidence type="ECO:0000256" key="4">
    <source>
        <dbReference type="ARBA" id="ARBA00022614"/>
    </source>
</evidence>
<feature type="region of interest" description="Disordered" evidence="10">
    <location>
        <begin position="1413"/>
        <end position="1493"/>
    </location>
</feature>
<feature type="compositionally biased region" description="Basic and acidic residues" evidence="10">
    <location>
        <begin position="961"/>
        <end position="975"/>
    </location>
</feature>
<proteinExistence type="inferred from homology"/>
<sequence length="1734" mass="199122">MDFPSSKVSDPKYIEKKRAELKEFFKNAFPQEALDKIIENELKPLTEGFNNNRPYIAASASGPAKSEYDVMTGQPFTEFDNHDRPLTIEEIKEKVKDNPIIAEKAKQIQIVINSENKDIAIPIDQIQISKYTDMKAELASADGDIERVKAIKYKNNQILMTAVAEYKAKSKICKSLPIIEDSISDESSDDKEFDAIDKVVTEYTNKSYETRFQETKEMFQQLADKYEDPNFTENYDICPHKMKIEEYPILKDSSSCLIKQTEKPSVLEVTMESYSINEAINIPLKSNAIKFHLSGEIKNEDIEDYRTKNQNVRVDANISNNFEAKLKDTEKYLQDISTILNQNNTNINNEKFSNIQRNESKALPSEDSGKSNQKVKFDAKMEETLHSALENIYDIGKNENANNNELEFNEMKSLARNIVEGAENLSTLIREDITNKLNSMNELLNDVNEALENSRKSNTVYQNLKEEGEARKRPEIIKINNNDKSDIDRQYDEIDKNKDQTVSQLEIDDINSTINGLNNEIQCHESRLNTSKANYEIRNKECQDFIKQVDGILQKSHNILHPKSTDPKDKCNYNTCLPQRMEMTNNKLDEINDQEKERNMKIDNLLYDIKDKMKDNKEVLRLANNLLRREERKKLVATSKIVEIAEDDEKAKGDYVRDDELKKDITSNVSEVPLLEEIKDSKEDEQKKKENVEKERQKEFQIKIEKELEEMNRGPRMTKEFIKNNCKQHKLYVTPYLNDILYLHFKGFSKIENLEEYTGLKCIFLENNGIERIEGLDTLSELKCLYLHYNVIRKIENLNGCPKLDTLNLDHNFVTKIENLDVVPDLHTLSISHNMLKTVDDLDNLRHCKNLSVLDLSYNRLEDPLIVDVLSDMAVLKVLVLTGNPVVRNIPAYRKTLTLRLKELLNLDNRPIFPRDRACAVAWQRGGVQEEIDERRRWIAKDQEKVMESVRYLIKMRDENKAKREAREREEREKMGLPAIEDKEEEKEALEADRKPEELSKERKLKGVAEDMLSGSEAEDSTSDSDSSDDDSKFQEAETEKIEWSQVDRGKHLIQELKDEQITDEQWSGFGMGTNVGDSYRSSEIDTISNLLFNQSPHIENKRASQTFKESSEISKDEKEDNQSINTESFEKYDAKKKPLIEIIEEYTKKSKENKVIIEKVKEVKGIEEDGDLIIDRDRKLAYDKFKVQKVANKNTKRLKKPRKHIIIKEVSKVINKLGDNGDSNENNNDKKCGENSKQEGNESENHESIKPSNSTNITSESERRREIAKGDGEGDGDGKGEHDADKDLDLEPSAKDLEIFAELEKEQLEREARIARGEPAVDPMKLYDAKIMEEFHKTQEPAPAHALVEKNYVTSYSKQNGFDRIALSQLTAGETPDESKVKLTHVPGAALYQNVNKTSPISEVTYEIGEEKIESAPSSSDTESIHISDDSDPNSSESDLLESPKFKCKENKPRPSTSKGMFKNENLKRRDEDQNVDRNGNPNDSGSSNLDHNEAKQTIIDMINSYDDDRFPSQGTNYSNMAENDRINNSVATEILNKTIKYEEDEMYKQLDAVNTHASRVDNRTNSIIEQISDELENEYSITEVSHILETQVHEAEQRWRSAQFVRSAQAVSSPTKYIVDELDATLIPSEDASFEDTLTEDIEKNKTFSIDKDGGNENIEEANDSGICNESIDNVKVFKEKENDEEINETMENVKDVSADDEVFEDCVDDVEKIDNVENYTLEMKLALGIGD</sequence>
<dbReference type="SMART" id="SM00365">
    <property type="entry name" value="LRR_SD22"/>
    <property type="match status" value="4"/>
</dbReference>
<feature type="region of interest" description="Disordered" evidence="10">
    <location>
        <begin position="1215"/>
        <end position="1296"/>
    </location>
</feature>
<dbReference type="OrthoDB" id="1904536at2759"/>
<comment type="subcellular location">
    <subcellularLocation>
        <location evidence="2">Cell projection</location>
        <location evidence="2">Cilium</location>
    </subcellularLocation>
</comment>
<dbReference type="SUPFAM" id="SSF52075">
    <property type="entry name" value="Outer arm dynein light chain 1"/>
    <property type="match status" value="1"/>
</dbReference>
<keyword evidence="6" id="KW-0969">Cilium</keyword>
<comment type="similarity">
    <text evidence="3">Belongs to the DNAAF1 family.</text>
</comment>
<protein>
    <recommendedName>
        <fullName evidence="8">Dynein axonemal assembly factor 1 homolog</fullName>
    </recommendedName>
</protein>
<keyword evidence="5" id="KW-0677">Repeat</keyword>
<evidence type="ECO:0000256" key="3">
    <source>
        <dbReference type="ARBA" id="ARBA00006453"/>
    </source>
</evidence>
<dbReference type="InterPro" id="IPR050576">
    <property type="entry name" value="Cilia_flagella_integrity"/>
</dbReference>
<evidence type="ECO:0000256" key="9">
    <source>
        <dbReference type="SAM" id="Coils"/>
    </source>
</evidence>
<dbReference type="InterPro" id="IPR001611">
    <property type="entry name" value="Leu-rich_rpt"/>
</dbReference>
<feature type="region of interest" description="Disordered" evidence="10">
    <location>
        <begin position="961"/>
        <end position="1050"/>
    </location>
</feature>
<keyword evidence="12" id="KW-1185">Reference proteome</keyword>
<feature type="compositionally biased region" description="Basic and acidic residues" evidence="10">
    <location>
        <begin position="1443"/>
        <end position="1454"/>
    </location>
</feature>
<feature type="coiled-coil region" evidence="9">
    <location>
        <begin position="430"/>
        <end position="467"/>
    </location>
</feature>
<dbReference type="EMBL" id="OV170222">
    <property type="protein sequence ID" value="CAH0721336.1"/>
    <property type="molecule type" value="Genomic_DNA"/>
</dbReference>
<feature type="compositionally biased region" description="Basic and acidic residues" evidence="10">
    <location>
        <begin position="1466"/>
        <end position="1477"/>
    </location>
</feature>
<evidence type="ECO:0000256" key="10">
    <source>
        <dbReference type="SAM" id="MobiDB-lite"/>
    </source>
</evidence>
<feature type="compositionally biased region" description="Polar residues" evidence="10">
    <location>
        <begin position="1478"/>
        <end position="1491"/>
    </location>
</feature>
<evidence type="ECO:0000313" key="11">
    <source>
        <dbReference type="EMBL" id="CAH0721336.1"/>
    </source>
</evidence>
<evidence type="ECO:0000256" key="1">
    <source>
        <dbReference type="ARBA" id="ARBA00003843"/>
    </source>
</evidence>
<keyword evidence="7" id="KW-0966">Cell projection</keyword>
<dbReference type="FunFam" id="3.80.10.10:FF:000166">
    <property type="entry name" value="Dynein assembly factor 1, axonemal"/>
    <property type="match status" value="1"/>
</dbReference>
<feature type="coiled-coil region" evidence="9">
    <location>
        <begin position="507"/>
        <end position="534"/>
    </location>
</feature>
<dbReference type="PANTHER" id="PTHR45973">
    <property type="entry name" value="PROTEIN PHOSPHATASE 1 REGULATORY SUBUNIT SDS22-RELATED"/>
    <property type="match status" value="1"/>
</dbReference>
<feature type="compositionally biased region" description="Basic and acidic residues" evidence="10">
    <location>
        <begin position="1228"/>
        <end position="1250"/>
    </location>
</feature>